<comment type="caution">
    <text evidence="2">The sequence shown here is derived from an EMBL/GenBank/DDBJ whole genome shotgun (WGS) entry which is preliminary data.</text>
</comment>
<evidence type="ECO:0000313" key="2">
    <source>
        <dbReference type="EMBL" id="KAK7576270.1"/>
    </source>
</evidence>
<proteinExistence type="predicted"/>
<name>A0AAN9Y0J8_9HEMI</name>
<evidence type="ECO:0000313" key="3">
    <source>
        <dbReference type="Proteomes" id="UP001367676"/>
    </source>
</evidence>
<feature type="region of interest" description="Disordered" evidence="1">
    <location>
        <begin position="104"/>
        <end position="152"/>
    </location>
</feature>
<dbReference type="EMBL" id="JBBCAQ010000036">
    <property type="protein sequence ID" value="KAK7576270.1"/>
    <property type="molecule type" value="Genomic_DNA"/>
</dbReference>
<reference evidence="2 3" key="1">
    <citation type="submission" date="2024-03" db="EMBL/GenBank/DDBJ databases">
        <title>Adaptation during the transition from Ophiocordyceps entomopathogen to insect associate is accompanied by gene loss and intensified selection.</title>
        <authorList>
            <person name="Ward C.M."/>
            <person name="Onetto C.A."/>
            <person name="Borneman A.R."/>
        </authorList>
    </citation>
    <scope>NUCLEOTIDE SEQUENCE [LARGE SCALE GENOMIC DNA]</scope>
    <source>
        <strain evidence="2">AWRI1</strain>
        <tissue evidence="2">Single Adult Female</tissue>
    </source>
</reference>
<evidence type="ECO:0000256" key="1">
    <source>
        <dbReference type="SAM" id="MobiDB-lite"/>
    </source>
</evidence>
<gene>
    <name evidence="2" type="ORF">V9T40_012556</name>
</gene>
<sequence>MDSKIVPYEKYYAIQAGGGIDSWYRGAPVQRGHGIGSFLGGLFRAALPLFRKGALAVGKEALNAGVNVLDDIGYGVPLKTSLNMQMNNATNNLKRKATDKVMGLLKGEGYKPKKKRKQTQSKKVTRRRKSTNSRSKKKESQKASYKKKKESK</sequence>
<protein>
    <submittedName>
        <fullName evidence="2">Uncharacterized protein</fullName>
    </submittedName>
</protein>
<accession>A0AAN9Y0J8</accession>
<dbReference type="AlphaFoldDB" id="A0AAN9Y0J8"/>
<organism evidence="2 3">
    <name type="scientific">Parthenolecanium corni</name>
    <dbReference type="NCBI Taxonomy" id="536013"/>
    <lineage>
        <taxon>Eukaryota</taxon>
        <taxon>Metazoa</taxon>
        <taxon>Ecdysozoa</taxon>
        <taxon>Arthropoda</taxon>
        <taxon>Hexapoda</taxon>
        <taxon>Insecta</taxon>
        <taxon>Pterygota</taxon>
        <taxon>Neoptera</taxon>
        <taxon>Paraneoptera</taxon>
        <taxon>Hemiptera</taxon>
        <taxon>Sternorrhyncha</taxon>
        <taxon>Coccoidea</taxon>
        <taxon>Coccidae</taxon>
        <taxon>Parthenolecanium</taxon>
    </lineage>
</organism>
<feature type="compositionally biased region" description="Basic residues" evidence="1">
    <location>
        <begin position="112"/>
        <end position="152"/>
    </location>
</feature>
<keyword evidence="3" id="KW-1185">Reference proteome</keyword>
<dbReference type="Proteomes" id="UP001367676">
    <property type="component" value="Unassembled WGS sequence"/>
</dbReference>